<dbReference type="RefSeq" id="XP_056547967.1">
    <property type="nucleotide sequence ID" value="XM_056684361.1"/>
</dbReference>
<feature type="compositionally biased region" description="Low complexity" evidence="2">
    <location>
        <begin position="419"/>
        <end position="432"/>
    </location>
</feature>
<dbReference type="Proteomes" id="UP001149163">
    <property type="component" value="Unassembled WGS sequence"/>
</dbReference>
<feature type="domain" description="MutL C-terminal dimerisation" evidence="3">
    <location>
        <begin position="691"/>
        <end position="903"/>
    </location>
</feature>
<dbReference type="OrthoDB" id="429932at2759"/>
<dbReference type="Gene3D" id="3.30.565.10">
    <property type="entry name" value="Histidine kinase-like ATPase, C-terminal domain"/>
    <property type="match status" value="1"/>
</dbReference>
<dbReference type="InterPro" id="IPR038973">
    <property type="entry name" value="MutL/Mlh/Pms-like"/>
</dbReference>
<reference evidence="4" key="2">
    <citation type="journal article" date="2023" name="IMA Fungus">
        <title>Comparative genomic study of the Penicillium genus elucidates a diverse pangenome and 15 lateral gene transfer events.</title>
        <authorList>
            <person name="Petersen C."/>
            <person name="Sorensen T."/>
            <person name="Nielsen M.R."/>
            <person name="Sondergaard T.E."/>
            <person name="Sorensen J.L."/>
            <person name="Fitzpatrick D.A."/>
            <person name="Frisvad J.C."/>
            <person name="Nielsen K.L."/>
        </authorList>
    </citation>
    <scope>NUCLEOTIDE SEQUENCE</scope>
    <source>
        <strain evidence="4">IBT 26290</strain>
    </source>
</reference>
<sequence>MSSPGTRIQALPSDVAAKIRSSTSITHLNGVIVDLIKNSLDAGAHTILISVDFKRGSCIVEDDGEGILPIEFESTGGLGKAHHTSKYQRPGVYSHRGIFLASLASLSLLTVTSRRSQHPTTNSVIFHDSKPVARLIPAPAHQGLRLGERGTCITVNDLFGNMPVRVKSRALALEKPEDLEREWDNLRYLLVSLILANAQLSKLVVSDAARGKRITLRPTSPARSRSPNLSASEMDLGRIGSILSQSGMIDSRNMDSWRVISASIPDLTIHAAISTVPSPSKKFQFISLGKHPVLSRNRTNVLFNEVNRLMSMSDFGNTGGLSDTTPASPSPMSRISDASVNVAGGKWAKPVNKWPMFYIRIETESLEHFEDSDEPSASETSIQGITDVLEAMVLEFLKQQNMRPRSSRRLQKPPDRSQKTTSTTRTSSTRSDSFTKRGRNSSTEECFSSHLKLPSLQRSRSANTGPYFHNWSRVKAAKRAESSAFGAGANGAGPISENDHFSSDEQLPFLTEHPRSRLKHSRHFVACSDQPDASQDEPVPSVGSLREIDQGEPELDLSEAFADKLMSWVDPCTGITHQINSRTGQTVHPRALSAGPRSNRFLPTFQKPDRSSEPRFSSSSSLWVDNLLDGWDNPIFARTEMSVPNLDAGLDCLHDTVLSPRCHEDVGFLDSTQIAKFRGKLRRQSLATATIIAQVDQKFILVKFRTMHAQAPAGDDSGEVLVLIDQHAADERCRVEQLFKDMFISPGSLHQWDQVHTAEIDPITFGISSTEAALFRKYSYFFGGWGIDYSLTEKGESGVTVHVNTLPTLIAERCRLEPSLIVDLLRREIWTSEEEDGKPLGSKRALRNFSFGHDFDDEEASSDRIGATAAHPWVQKMSGCPQGVLDILNSRACRGAIMFNDPLDIENCRALITRLSQCAFPFQCAHGRPSMIPILGLRPPSGSHPLFSDAGIMGSGCDENNDNGLDFLKAFRARYAD</sequence>
<dbReference type="InterPro" id="IPR037198">
    <property type="entry name" value="MutL_C_sf"/>
</dbReference>
<dbReference type="InterPro" id="IPR042120">
    <property type="entry name" value="MutL_C_dimsub"/>
</dbReference>
<evidence type="ECO:0000256" key="2">
    <source>
        <dbReference type="SAM" id="MobiDB-lite"/>
    </source>
</evidence>
<evidence type="ECO:0000313" key="5">
    <source>
        <dbReference type="Proteomes" id="UP001149163"/>
    </source>
</evidence>
<dbReference type="SUPFAM" id="SSF55874">
    <property type="entry name" value="ATPase domain of HSP90 chaperone/DNA topoisomerase II/histidine kinase"/>
    <property type="match status" value="1"/>
</dbReference>
<dbReference type="GO" id="GO:0006298">
    <property type="term" value="P:mismatch repair"/>
    <property type="evidence" value="ECO:0007669"/>
    <property type="project" value="InterPro"/>
</dbReference>
<organism evidence="4 5">
    <name type="scientific">Penicillium canariense</name>
    <dbReference type="NCBI Taxonomy" id="189055"/>
    <lineage>
        <taxon>Eukaryota</taxon>
        <taxon>Fungi</taxon>
        <taxon>Dikarya</taxon>
        <taxon>Ascomycota</taxon>
        <taxon>Pezizomycotina</taxon>
        <taxon>Eurotiomycetes</taxon>
        <taxon>Eurotiomycetidae</taxon>
        <taxon>Eurotiales</taxon>
        <taxon>Aspergillaceae</taxon>
        <taxon>Penicillium</taxon>
    </lineage>
</organism>
<name>A0A9W9LUM8_9EURO</name>
<keyword evidence="5" id="KW-1185">Reference proteome</keyword>
<dbReference type="PANTHER" id="PTHR10073">
    <property type="entry name" value="DNA MISMATCH REPAIR PROTEIN MLH, PMS, MUTL"/>
    <property type="match status" value="1"/>
</dbReference>
<proteinExistence type="inferred from homology"/>
<dbReference type="GO" id="GO:0032300">
    <property type="term" value="C:mismatch repair complex"/>
    <property type="evidence" value="ECO:0007669"/>
    <property type="project" value="InterPro"/>
</dbReference>
<evidence type="ECO:0000313" key="4">
    <source>
        <dbReference type="EMBL" id="KAJ5176359.1"/>
    </source>
</evidence>
<dbReference type="EMBL" id="JAPQKN010000001">
    <property type="protein sequence ID" value="KAJ5176359.1"/>
    <property type="molecule type" value="Genomic_DNA"/>
</dbReference>
<dbReference type="Gene3D" id="3.30.1540.20">
    <property type="entry name" value="MutL, C-terminal domain, dimerisation subdomain"/>
    <property type="match status" value="1"/>
</dbReference>
<dbReference type="PANTHER" id="PTHR10073:SF47">
    <property type="entry name" value="DNA MISMATCH REPAIR PROTEIN MLH3"/>
    <property type="match status" value="1"/>
</dbReference>
<feature type="region of interest" description="Disordered" evidence="2">
    <location>
        <begin position="582"/>
        <end position="617"/>
    </location>
</feature>
<dbReference type="SUPFAM" id="SSF118116">
    <property type="entry name" value="DNA mismatch repair protein MutL"/>
    <property type="match status" value="2"/>
</dbReference>
<dbReference type="GO" id="GO:0005524">
    <property type="term" value="F:ATP binding"/>
    <property type="evidence" value="ECO:0007669"/>
    <property type="project" value="InterPro"/>
</dbReference>
<dbReference type="SMART" id="SM00853">
    <property type="entry name" value="MutL_C"/>
    <property type="match status" value="1"/>
</dbReference>
<dbReference type="GeneID" id="81423537"/>
<protein>
    <recommendedName>
        <fullName evidence="3">MutL C-terminal dimerisation domain-containing protein</fullName>
    </recommendedName>
</protein>
<reference evidence="4" key="1">
    <citation type="submission" date="2022-11" db="EMBL/GenBank/DDBJ databases">
        <authorList>
            <person name="Petersen C."/>
        </authorList>
    </citation>
    <scope>NUCLEOTIDE SEQUENCE</scope>
    <source>
        <strain evidence="4">IBT 26290</strain>
    </source>
</reference>
<evidence type="ECO:0000256" key="1">
    <source>
        <dbReference type="ARBA" id="ARBA00006082"/>
    </source>
</evidence>
<dbReference type="GO" id="GO:0140664">
    <property type="term" value="F:ATP-dependent DNA damage sensor activity"/>
    <property type="evidence" value="ECO:0007669"/>
    <property type="project" value="InterPro"/>
</dbReference>
<accession>A0A9W9LUM8</accession>
<dbReference type="GO" id="GO:0016887">
    <property type="term" value="F:ATP hydrolysis activity"/>
    <property type="evidence" value="ECO:0007669"/>
    <property type="project" value="InterPro"/>
</dbReference>
<dbReference type="InterPro" id="IPR014790">
    <property type="entry name" value="MutL_C"/>
</dbReference>
<dbReference type="Pfam" id="PF13589">
    <property type="entry name" value="HATPase_c_3"/>
    <property type="match status" value="1"/>
</dbReference>
<comment type="similarity">
    <text evidence="1">Belongs to the DNA mismatch repair MutL/HexB family.</text>
</comment>
<dbReference type="InterPro" id="IPR036890">
    <property type="entry name" value="HATPase_C_sf"/>
</dbReference>
<comment type="caution">
    <text evidence="4">The sequence shown here is derived from an EMBL/GenBank/DDBJ whole genome shotgun (WGS) entry which is preliminary data.</text>
</comment>
<feature type="region of interest" description="Disordered" evidence="2">
    <location>
        <begin position="525"/>
        <end position="552"/>
    </location>
</feature>
<dbReference type="AlphaFoldDB" id="A0A9W9LUM8"/>
<feature type="region of interest" description="Disordered" evidence="2">
    <location>
        <begin position="400"/>
        <end position="449"/>
    </location>
</feature>
<evidence type="ECO:0000259" key="3">
    <source>
        <dbReference type="SMART" id="SM00853"/>
    </source>
</evidence>
<gene>
    <name evidence="4" type="ORF">N7482_002236</name>
</gene>